<evidence type="ECO:0000259" key="2">
    <source>
        <dbReference type="Pfam" id="PF22691"/>
    </source>
</evidence>
<dbReference type="InterPro" id="IPR002155">
    <property type="entry name" value="Thiolase"/>
</dbReference>
<dbReference type="SUPFAM" id="SSF53901">
    <property type="entry name" value="Thiolase-like"/>
    <property type="match status" value="2"/>
</dbReference>
<dbReference type="InterPro" id="IPR016039">
    <property type="entry name" value="Thiolase-like"/>
</dbReference>
<dbReference type="AlphaFoldDB" id="A0A0P6XSI1"/>
<organism evidence="3 4">
    <name type="scientific">Levilinea saccharolytica</name>
    <dbReference type="NCBI Taxonomy" id="229921"/>
    <lineage>
        <taxon>Bacteria</taxon>
        <taxon>Bacillati</taxon>
        <taxon>Chloroflexota</taxon>
        <taxon>Anaerolineae</taxon>
        <taxon>Anaerolineales</taxon>
        <taxon>Anaerolineaceae</taxon>
        <taxon>Levilinea</taxon>
    </lineage>
</organism>
<reference evidence="3 4" key="1">
    <citation type="submission" date="2015-07" db="EMBL/GenBank/DDBJ databases">
        <title>Genome sequence of Levilinea saccharolytica DSM 16555.</title>
        <authorList>
            <person name="Hemp J."/>
            <person name="Ward L.M."/>
            <person name="Pace L.A."/>
            <person name="Fischer W.W."/>
        </authorList>
    </citation>
    <scope>NUCLEOTIDE SEQUENCE [LARGE SCALE GENOMIC DNA]</scope>
    <source>
        <strain evidence="3 4">KIBI-1</strain>
    </source>
</reference>
<dbReference type="STRING" id="229921.ADN01_17710"/>
<feature type="domain" description="Thiolase N-terminal" evidence="1">
    <location>
        <begin position="17"/>
        <end position="220"/>
    </location>
</feature>
<dbReference type="Gene3D" id="3.40.47.10">
    <property type="match status" value="1"/>
</dbReference>
<evidence type="ECO:0000313" key="3">
    <source>
        <dbReference type="EMBL" id="KPL75668.1"/>
    </source>
</evidence>
<dbReference type="InterPro" id="IPR055140">
    <property type="entry name" value="Thiolase_C_2"/>
</dbReference>
<dbReference type="Pfam" id="PF00108">
    <property type="entry name" value="Thiolase_N"/>
    <property type="match status" value="1"/>
</dbReference>
<dbReference type="RefSeq" id="WP_075071332.1">
    <property type="nucleotide sequence ID" value="NZ_LGCM01000065.1"/>
</dbReference>
<evidence type="ECO:0000313" key="4">
    <source>
        <dbReference type="Proteomes" id="UP000050501"/>
    </source>
</evidence>
<comment type="caution">
    <text evidence="3">The sequence shown here is derived from an EMBL/GenBank/DDBJ whole genome shotgun (WGS) entry which is preliminary data.</text>
</comment>
<name>A0A0P6XSI1_9CHLR</name>
<dbReference type="InterPro" id="IPR020616">
    <property type="entry name" value="Thiolase_N"/>
</dbReference>
<feature type="domain" description="Thiolase C-terminal" evidence="2">
    <location>
        <begin position="241"/>
        <end position="384"/>
    </location>
</feature>
<dbReference type="CDD" id="cd00829">
    <property type="entry name" value="SCP-x_thiolase"/>
    <property type="match status" value="1"/>
</dbReference>
<sequence length="386" mass="39778">MTDIIIAGIGQIPVGEHWELSLRSQAAKAMLAAVRDAGGIRPQALYIGNFLASVVSHQSNLGALLAENAGMTGIEAYTVEAAGASGAGAFRTGYLAVASGFVDAALVVGVEKYTDMVGAGLESAAAQAMDYDYEGVQGLSAVGQAGLLMQRYLHEYQPPRSAFAAFPLLAHANAVNNPNAMFRKAIKPETYEKAGMVSAPLNLFDVAPLADGAAAVLLTRASLLPKDFPHPLVRVSGSSVVVDTLALHDRSDPLAFEAARISVEQACSQAGILPKDVNFFELCDSTSIYAALSLEAAGFAPRGEGWRLAAEGALNLGGKLPALTLGGLKARGNPLGATGVYQIVEAVMQLRGQAGANQVAGAQRGLVQSLGGPASTAVTHVLERLG</sequence>
<accession>A0A0P6XSI1</accession>
<proteinExistence type="predicted"/>
<dbReference type="PANTHER" id="PTHR42870:SF1">
    <property type="entry name" value="NON-SPECIFIC LIPID-TRANSFER PROTEIN-LIKE 2"/>
    <property type="match status" value="1"/>
</dbReference>
<dbReference type="Pfam" id="PF22691">
    <property type="entry name" value="Thiolase_C_1"/>
    <property type="match status" value="1"/>
</dbReference>
<dbReference type="PIRSF" id="PIRSF000429">
    <property type="entry name" value="Ac-CoA_Ac_transf"/>
    <property type="match status" value="1"/>
</dbReference>
<keyword evidence="4" id="KW-1185">Reference proteome</keyword>
<dbReference type="GO" id="GO:0016747">
    <property type="term" value="F:acyltransferase activity, transferring groups other than amino-acyl groups"/>
    <property type="evidence" value="ECO:0007669"/>
    <property type="project" value="InterPro"/>
</dbReference>
<evidence type="ECO:0000259" key="1">
    <source>
        <dbReference type="Pfam" id="PF00108"/>
    </source>
</evidence>
<protein>
    <submittedName>
        <fullName evidence="3">Uncharacterized protein</fullName>
    </submittedName>
</protein>
<dbReference type="PANTHER" id="PTHR42870">
    <property type="entry name" value="ACETYL-COA C-ACETYLTRANSFERASE"/>
    <property type="match status" value="1"/>
</dbReference>
<gene>
    <name evidence="3" type="ORF">ADN01_17710</name>
</gene>
<dbReference type="EMBL" id="LGCM01000065">
    <property type="protein sequence ID" value="KPL75668.1"/>
    <property type="molecule type" value="Genomic_DNA"/>
</dbReference>
<dbReference type="Proteomes" id="UP000050501">
    <property type="component" value="Unassembled WGS sequence"/>
</dbReference>